<sequence length="81" mass="8687">MTTLITSPPKPTSDASAQSDCENAFARPVCELIDKITQAGCAPEIAFAAVKRVLEDQTHAYAKHPRPAEGHKPSPFPLAPF</sequence>
<proteinExistence type="predicted"/>
<organism evidence="2 3">
    <name type="scientific">Shinella lacus</name>
    <dbReference type="NCBI Taxonomy" id="2654216"/>
    <lineage>
        <taxon>Bacteria</taxon>
        <taxon>Pseudomonadati</taxon>
        <taxon>Pseudomonadota</taxon>
        <taxon>Alphaproteobacteria</taxon>
        <taxon>Hyphomicrobiales</taxon>
        <taxon>Rhizobiaceae</taxon>
        <taxon>Shinella</taxon>
    </lineage>
</organism>
<dbReference type="EMBL" id="WHSB02000010">
    <property type="protein sequence ID" value="MCQ4632959.1"/>
    <property type="molecule type" value="Genomic_DNA"/>
</dbReference>
<comment type="caution">
    <text evidence="2">The sequence shown here is derived from an EMBL/GenBank/DDBJ whole genome shotgun (WGS) entry which is preliminary data.</text>
</comment>
<keyword evidence="3" id="KW-1185">Reference proteome</keyword>
<dbReference type="Proteomes" id="UP000996601">
    <property type="component" value="Unassembled WGS sequence"/>
</dbReference>
<protein>
    <recommendedName>
        <fullName evidence="4">Transposase</fullName>
    </recommendedName>
</protein>
<feature type="region of interest" description="Disordered" evidence="1">
    <location>
        <begin position="61"/>
        <end position="81"/>
    </location>
</feature>
<name>A0ABT1RCZ5_9HYPH</name>
<accession>A0ABT1RCZ5</accession>
<evidence type="ECO:0000313" key="3">
    <source>
        <dbReference type="Proteomes" id="UP000996601"/>
    </source>
</evidence>
<gene>
    <name evidence="2" type="ORF">GB927_023160</name>
</gene>
<evidence type="ECO:0008006" key="4">
    <source>
        <dbReference type="Google" id="ProtNLM"/>
    </source>
</evidence>
<evidence type="ECO:0000256" key="1">
    <source>
        <dbReference type="SAM" id="MobiDB-lite"/>
    </source>
</evidence>
<dbReference type="RefSeq" id="WP_256119590.1">
    <property type="nucleotide sequence ID" value="NZ_WHSB02000010.1"/>
</dbReference>
<reference evidence="2" key="1">
    <citation type="submission" date="2021-07" db="EMBL/GenBank/DDBJ databases">
        <title>Shinella sp. nov., a novel member of the genus Shinella from water.</title>
        <authorList>
            <person name="Deng Y."/>
        </authorList>
    </citation>
    <scope>NUCLEOTIDE SEQUENCE</scope>
    <source>
        <strain evidence="2">CPCC 100929</strain>
    </source>
</reference>
<evidence type="ECO:0000313" key="2">
    <source>
        <dbReference type="EMBL" id="MCQ4632959.1"/>
    </source>
</evidence>